<comment type="caution">
    <text evidence="4">The sequence shown here is derived from an EMBL/GenBank/DDBJ whole genome shotgun (WGS) entry which is preliminary data.</text>
</comment>
<keyword evidence="2" id="KW-0812">Transmembrane</keyword>
<sequence length="289" mass="32373">MVAVKKRVGLFLGLSLLFLLLVSYFYAQKKAVGWLVLLMFTPLVSVLLTRFFTHEGRQNLALAFKFKQHWRAYLFAWLGIIGLAFIGSLIYFLIYPDDFQPLASAVAQQEGIHHFSAYRQFLVTTIPLAIVLNPLGGLLQCFGEEFAWRGYLLPKLRIIYSPRQATLFTNLIWGLWHAPVIWLGFNYQQAHALLPVLAQLLVCFTVGTILSLLYFSTQSLWPVILAHATLNAIDKFSPQFLFSDAAVPVNSLLGPNLTGVIGGLGLLIAAIVCWLILPSPSRHQVISEN</sequence>
<dbReference type="PATRIC" id="fig|1423796.3.peg.1107"/>
<dbReference type="AlphaFoldDB" id="A0A0R2D7R8"/>
<dbReference type="OrthoDB" id="9777755at2"/>
<feature type="transmembrane region" description="Helical" evidence="2">
    <location>
        <begin position="32"/>
        <end position="52"/>
    </location>
</feature>
<dbReference type="STRING" id="1423796.FC24_GL001083"/>
<evidence type="ECO:0000256" key="2">
    <source>
        <dbReference type="SAM" id="Phobius"/>
    </source>
</evidence>
<organism evidence="4 5">
    <name type="scientific">Loigolactobacillus rennini DSM 20253</name>
    <dbReference type="NCBI Taxonomy" id="1423796"/>
    <lineage>
        <taxon>Bacteria</taxon>
        <taxon>Bacillati</taxon>
        <taxon>Bacillota</taxon>
        <taxon>Bacilli</taxon>
        <taxon>Lactobacillales</taxon>
        <taxon>Lactobacillaceae</taxon>
        <taxon>Loigolactobacillus</taxon>
    </lineage>
</organism>
<protein>
    <recommendedName>
        <fullName evidence="3">CAAX prenyl protease 2/Lysostaphin resistance protein A-like domain-containing protein</fullName>
    </recommendedName>
</protein>
<dbReference type="EMBL" id="AYYI01000003">
    <property type="protein sequence ID" value="KRN00095.1"/>
    <property type="molecule type" value="Genomic_DNA"/>
</dbReference>
<feature type="transmembrane region" description="Helical" evidence="2">
    <location>
        <begin position="165"/>
        <end position="185"/>
    </location>
</feature>
<gene>
    <name evidence="4" type="ORF">FC24_GL001083</name>
</gene>
<dbReference type="GO" id="GO:0004175">
    <property type="term" value="F:endopeptidase activity"/>
    <property type="evidence" value="ECO:0007669"/>
    <property type="project" value="UniProtKB-ARBA"/>
</dbReference>
<proteinExistence type="inferred from homology"/>
<dbReference type="Pfam" id="PF02517">
    <property type="entry name" value="Rce1-like"/>
    <property type="match status" value="1"/>
</dbReference>
<accession>A0A0R2D7R8</accession>
<reference evidence="4 5" key="1">
    <citation type="journal article" date="2015" name="Genome Announc.">
        <title>Expanding the biotechnology potential of lactobacilli through comparative genomics of 213 strains and associated genera.</title>
        <authorList>
            <person name="Sun Z."/>
            <person name="Harris H.M."/>
            <person name="McCann A."/>
            <person name="Guo C."/>
            <person name="Argimon S."/>
            <person name="Zhang W."/>
            <person name="Yang X."/>
            <person name="Jeffery I.B."/>
            <person name="Cooney J.C."/>
            <person name="Kagawa T.F."/>
            <person name="Liu W."/>
            <person name="Song Y."/>
            <person name="Salvetti E."/>
            <person name="Wrobel A."/>
            <person name="Rasinkangas P."/>
            <person name="Parkhill J."/>
            <person name="Rea M.C."/>
            <person name="O'Sullivan O."/>
            <person name="Ritari J."/>
            <person name="Douillard F.P."/>
            <person name="Paul Ross R."/>
            <person name="Yang R."/>
            <person name="Briner A.E."/>
            <person name="Felis G.E."/>
            <person name="de Vos W.M."/>
            <person name="Barrangou R."/>
            <person name="Klaenhammer T.R."/>
            <person name="Caufield P.W."/>
            <person name="Cui Y."/>
            <person name="Zhang H."/>
            <person name="O'Toole P.W."/>
        </authorList>
    </citation>
    <scope>NUCLEOTIDE SEQUENCE [LARGE SCALE GENOMIC DNA]</scope>
    <source>
        <strain evidence="4 5">DSM 20253</strain>
    </source>
</reference>
<feature type="transmembrane region" description="Helical" evidence="2">
    <location>
        <begin position="192"/>
        <end position="215"/>
    </location>
</feature>
<comment type="similarity">
    <text evidence="1">Belongs to the UPF0177 family.</text>
</comment>
<feature type="transmembrane region" description="Helical" evidence="2">
    <location>
        <begin position="7"/>
        <end position="26"/>
    </location>
</feature>
<keyword evidence="2" id="KW-0472">Membrane</keyword>
<evidence type="ECO:0000313" key="4">
    <source>
        <dbReference type="EMBL" id="KRN00095.1"/>
    </source>
</evidence>
<dbReference type="RefSeq" id="WP_057872872.1">
    <property type="nucleotide sequence ID" value="NZ_AYYI01000003.1"/>
</dbReference>
<evidence type="ECO:0000256" key="1">
    <source>
        <dbReference type="ARBA" id="ARBA00009067"/>
    </source>
</evidence>
<dbReference type="InterPro" id="IPR042150">
    <property type="entry name" value="MmRce1-like"/>
</dbReference>
<dbReference type="Proteomes" id="UP000051638">
    <property type="component" value="Unassembled WGS sequence"/>
</dbReference>
<feature type="transmembrane region" description="Helical" evidence="2">
    <location>
        <begin position="73"/>
        <end position="94"/>
    </location>
</feature>
<dbReference type="GO" id="GO:0080120">
    <property type="term" value="P:CAAX-box protein maturation"/>
    <property type="evidence" value="ECO:0007669"/>
    <property type="project" value="UniProtKB-ARBA"/>
</dbReference>
<dbReference type="PANTHER" id="PTHR35797">
    <property type="entry name" value="PROTEASE-RELATED"/>
    <property type="match status" value="1"/>
</dbReference>
<feature type="domain" description="CAAX prenyl protease 2/Lysostaphin resistance protein A-like" evidence="3">
    <location>
        <begin position="133"/>
        <end position="233"/>
    </location>
</feature>
<evidence type="ECO:0000259" key="3">
    <source>
        <dbReference type="Pfam" id="PF02517"/>
    </source>
</evidence>
<feature type="transmembrane region" description="Helical" evidence="2">
    <location>
        <begin position="257"/>
        <end position="277"/>
    </location>
</feature>
<dbReference type="PANTHER" id="PTHR35797:SF1">
    <property type="entry name" value="PROTEASE"/>
    <property type="match status" value="1"/>
</dbReference>
<name>A0A0R2D7R8_9LACO</name>
<keyword evidence="2" id="KW-1133">Transmembrane helix</keyword>
<keyword evidence="5" id="KW-1185">Reference proteome</keyword>
<evidence type="ECO:0000313" key="5">
    <source>
        <dbReference type="Proteomes" id="UP000051638"/>
    </source>
</evidence>
<dbReference type="InterPro" id="IPR003675">
    <property type="entry name" value="Rce1/LyrA-like_dom"/>
</dbReference>